<evidence type="ECO:0000256" key="1">
    <source>
        <dbReference type="SAM" id="MobiDB-lite"/>
    </source>
</evidence>
<dbReference type="Proteomes" id="UP000612362">
    <property type="component" value="Unassembled WGS sequence"/>
</dbReference>
<proteinExistence type="predicted"/>
<sequence length="57" mass="6415">MKRYVKEGMGARRFSLAEAESGRVQGQEEAGGQVSALQGEQKEGLPAPRRLKRYRHE</sequence>
<name>A0A8J3I4T8_9CHLR</name>
<evidence type="ECO:0000313" key="2">
    <source>
        <dbReference type="EMBL" id="GHO50282.1"/>
    </source>
</evidence>
<protein>
    <submittedName>
        <fullName evidence="2">Uncharacterized protein</fullName>
    </submittedName>
</protein>
<reference evidence="2" key="1">
    <citation type="submission" date="2020-10" db="EMBL/GenBank/DDBJ databases">
        <title>Taxonomic study of unclassified bacteria belonging to the class Ktedonobacteria.</title>
        <authorList>
            <person name="Yabe S."/>
            <person name="Wang C.M."/>
            <person name="Zheng Y."/>
            <person name="Sakai Y."/>
            <person name="Cavaletti L."/>
            <person name="Monciardini P."/>
            <person name="Donadio S."/>
        </authorList>
    </citation>
    <scope>NUCLEOTIDE SEQUENCE</scope>
    <source>
        <strain evidence="2">SOSP1-1</strain>
    </source>
</reference>
<evidence type="ECO:0000313" key="3">
    <source>
        <dbReference type="Proteomes" id="UP000612362"/>
    </source>
</evidence>
<organism evidence="2 3">
    <name type="scientific">Ktedonospora formicarum</name>
    <dbReference type="NCBI Taxonomy" id="2778364"/>
    <lineage>
        <taxon>Bacteria</taxon>
        <taxon>Bacillati</taxon>
        <taxon>Chloroflexota</taxon>
        <taxon>Ktedonobacteria</taxon>
        <taxon>Ktedonobacterales</taxon>
        <taxon>Ktedonobacteraceae</taxon>
        <taxon>Ktedonospora</taxon>
    </lineage>
</organism>
<gene>
    <name evidence="2" type="ORF">KSX_84450</name>
</gene>
<dbReference type="AlphaFoldDB" id="A0A8J3I4T8"/>
<accession>A0A8J3I4T8</accession>
<dbReference type="EMBL" id="BNJF01000008">
    <property type="protein sequence ID" value="GHO50282.1"/>
    <property type="molecule type" value="Genomic_DNA"/>
</dbReference>
<feature type="region of interest" description="Disordered" evidence="1">
    <location>
        <begin position="18"/>
        <end position="57"/>
    </location>
</feature>
<comment type="caution">
    <text evidence="2">The sequence shown here is derived from an EMBL/GenBank/DDBJ whole genome shotgun (WGS) entry which is preliminary data.</text>
</comment>
<keyword evidence="3" id="KW-1185">Reference proteome</keyword>